<dbReference type="AlphaFoldDB" id="S8EG40"/>
<dbReference type="PANTHER" id="PTHR28027:SF1">
    <property type="entry name" value="CAMP INDEPENDENT REGULATORY PROTEIN (AFU_ORTHOLOGUE AFUA_3G09640)"/>
    <property type="match status" value="1"/>
</dbReference>
<evidence type="ECO:0000256" key="1">
    <source>
        <dbReference type="SAM" id="MobiDB-lite"/>
    </source>
</evidence>
<protein>
    <recommendedName>
        <fullName evidence="4">cAMP-independent regulatory protein pac2</fullName>
    </recommendedName>
</protein>
<dbReference type="OrthoDB" id="5572844at2759"/>
<feature type="region of interest" description="Disordered" evidence="1">
    <location>
        <begin position="192"/>
        <end position="270"/>
    </location>
</feature>
<evidence type="ECO:0000313" key="2">
    <source>
        <dbReference type="EMBL" id="EPT04082.1"/>
    </source>
</evidence>
<name>S8EG40_FOMSC</name>
<feature type="compositionally biased region" description="Low complexity" evidence="1">
    <location>
        <begin position="209"/>
        <end position="224"/>
    </location>
</feature>
<accession>S8EG40</accession>
<dbReference type="Pfam" id="PF09729">
    <property type="entry name" value="Gti1_Pac2"/>
    <property type="match status" value="1"/>
</dbReference>
<feature type="compositionally biased region" description="Polar residues" evidence="1">
    <location>
        <begin position="238"/>
        <end position="247"/>
    </location>
</feature>
<dbReference type="Proteomes" id="UP000015241">
    <property type="component" value="Unassembled WGS sequence"/>
</dbReference>
<proteinExistence type="predicted"/>
<reference evidence="2 3" key="1">
    <citation type="journal article" date="2012" name="Science">
        <title>The Paleozoic origin of enzymatic lignin decomposition reconstructed from 31 fungal genomes.</title>
        <authorList>
            <person name="Floudas D."/>
            <person name="Binder M."/>
            <person name="Riley R."/>
            <person name="Barry K."/>
            <person name="Blanchette R.A."/>
            <person name="Henrissat B."/>
            <person name="Martinez A.T."/>
            <person name="Otillar R."/>
            <person name="Spatafora J.W."/>
            <person name="Yadav J.S."/>
            <person name="Aerts A."/>
            <person name="Benoit I."/>
            <person name="Boyd A."/>
            <person name="Carlson A."/>
            <person name="Copeland A."/>
            <person name="Coutinho P.M."/>
            <person name="de Vries R.P."/>
            <person name="Ferreira P."/>
            <person name="Findley K."/>
            <person name="Foster B."/>
            <person name="Gaskell J."/>
            <person name="Glotzer D."/>
            <person name="Gorecki P."/>
            <person name="Heitman J."/>
            <person name="Hesse C."/>
            <person name="Hori C."/>
            <person name="Igarashi K."/>
            <person name="Jurgens J.A."/>
            <person name="Kallen N."/>
            <person name="Kersten P."/>
            <person name="Kohler A."/>
            <person name="Kuees U."/>
            <person name="Kumar T.K.A."/>
            <person name="Kuo A."/>
            <person name="LaButti K."/>
            <person name="Larrondo L.F."/>
            <person name="Lindquist E."/>
            <person name="Ling A."/>
            <person name="Lombard V."/>
            <person name="Lucas S."/>
            <person name="Lundell T."/>
            <person name="Martin R."/>
            <person name="McLaughlin D.J."/>
            <person name="Morgenstern I."/>
            <person name="Morin E."/>
            <person name="Murat C."/>
            <person name="Nagy L.G."/>
            <person name="Nolan M."/>
            <person name="Ohm R.A."/>
            <person name="Patyshakuliyeva A."/>
            <person name="Rokas A."/>
            <person name="Ruiz-Duenas F.J."/>
            <person name="Sabat G."/>
            <person name="Salamov A."/>
            <person name="Samejima M."/>
            <person name="Schmutz J."/>
            <person name="Slot J.C."/>
            <person name="St John F."/>
            <person name="Stenlid J."/>
            <person name="Sun H."/>
            <person name="Sun S."/>
            <person name="Syed K."/>
            <person name="Tsang A."/>
            <person name="Wiebenga A."/>
            <person name="Young D."/>
            <person name="Pisabarro A."/>
            <person name="Eastwood D.C."/>
            <person name="Martin F."/>
            <person name="Cullen D."/>
            <person name="Grigoriev I.V."/>
            <person name="Hibbett D.S."/>
        </authorList>
    </citation>
    <scope>NUCLEOTIDE SEQUENCE</scope>
    <source>
        <strain evidence="3">FP-58527</strain>
    </source>
</reference>
<feature type="region of interest" description="Disordered" evidence="1">
    <location>
        <begin position="93"/>
        <end position="136"/>
    </location>
</feature>
<dbReference type="eggNOG" id="KOG4476">
    <property type="taxonomic scope" value="Eukaryota"/>
</dbReference>
<dbReference type="InParanoid" id="S8EG40"/>
<gene>
    <name evidence="2" type="ORF">FOMPIDRAFT_1014427</name>
</gene>
<dbReference type="PANTHER" id="PTHR28027">
    <property type="entry name" value="TRANSCRIPTIONAL REGULATOR MIT1"/>
    <property type="match status" value="1"/>
</dbReference>
<dbReference type="EMBL" id="KE504128">
    <property type="protein sequence ID" value="EPT04082.1"/>
    <property type="molecule type" value="Genomic_DNA"/>
</dbReference>
<dbReference type="HOGENOM" id="CLU_028895_2_1_1"/>
<evidence type="ECO:0000313" key="3">
    <source>
        <dbReference type="Proteomes" id="UP000015241"/>
    </source>
</evidence>
<sequence length="270" mass="30850">MFYDPAHDVQRPTHPRLHLRDVRDAHTLFEGVRLGVLKPVQRRLNDNERSTFIKSGAVFVWEESEEEAGLKRWTDGKIWSQSRMREPYLFYDEKSSQDEPDPPSEQSPRSTFRFVEGPSRTWTSSAQSHYERSEHHPTGLVKQAYSAWVLIAPNTRPRKWHLTAYFTYTDLPNIPTVDRDPTLRNVIVPQGVYRSGKSRTRNPDAGPVPHSLHSAQAAAHSLPSRPGTPVILPLPNTAAGQSEQGSSARRPQPRRPEDERMIRLLNSKPI</sequence>
<dbReference type="GO" id="GO:0003677">
    <property type="term" value="F:DNA binding"/>
    <property type="evidence" value="ECO:0007669"/>
    <property type="project" value="TreeGrafter"/>
</dbReference>
<keyword evidence="3" id="KW-1185">Reference proteome</keyword>
<dbReference type="InterPro" id="IPR018608">
    <property type="entry name" value="Gti1/Pac2"/>
</dbReference>
<organism evidence="2 3">
    <name type="scientific">Fomitopsis schrenkii</name>
    <name type="common">Brown rot fungus</name>
    <dbReference type="NCBI Taxonomy" id="2126942"/>
    <lineage>
        <taxon>Eukaryota</taxon>
        <taxon>Fungi</taxon>
        <taxon>Dikarya</taxon>
        <taxon>Basidiomycota</taxon>
        <taxon>Agaricomycotina</taxon>
        <taxon>Agaricomycetes</taxon>
        <taxon>Polyporales</taxon>
        <taxon>Fomitopsis</taxon>
    </lineage>
</organism>
<evidence type="ECO:0008006" key="4">
    <source>
        <dbReference type="Google" id="ProtNLM"/>
    </source>
</evidence>